<dbReference type="PANTHER" id="PTHR15263:SF1">
    <property type="entry name" value="NF-KAPPA-B INHIBITOR-LIKE PROTEIN 1"/>
    <property type="match status" value="1"/>
</dbReference>
<feature type="compositionally biased region" description="Basic and acidic residues" evidence="6">
    <location>
        <begin position="57"/>
        <end position="72"/>
    </location>
</feature>
<feature type="region of interest" description="Disordered" evidence="6">
    <location>
        <begin position="174"/>
        <end position="199"/>
    </location>
</feature>
<dbReference type="GO" id="GO:0043124">
    <property type="term" value="P:negative regulation of canonical NF-kappaB signal transduction"/>
    <property type="evidence" value="ECO:0007669"/>
    <property type="project" value="InterPro"/>
</dbReference>
<dbReference type="GO" id="GO:0005634">
    <property type="term" value="C:nucleus"/>
    <property type="evidence" value="ECO:0007669"/>
    <property type="project" value="UniProtKB-SubCell"/>
</dbReference>
<evidence type="ECO:0000256" key="5">
    <source>
        <dbReference type="ARBA" id="ARBA00023242"/>
    </source>
</evidence>
<dbReference type="EMBL" id="CP120628">
    <property type="protein sequence ID" value="WEW57089.1"/>
    <property type="molecule type" value="Genomic_DNA"/>
</dbReference>
<comment type="subcellular location">
    <subcellularLocation>
        <location evidence="1">Nucleus</location>
    </subcellularLocation>
</comment>
<keyword evidence="3" id="KW-0677">Repeat</keyword>
<dbReference type="InterPro" id="IPR038753">
    <property type="entry name" value="NFKBIL1"/>
</dbReference>
<feature type="compositionally biased region" description="Basic residues" evidence="6">
    <location>
        <begin position="73"/>
        <end position="86"/>
    </location>
</feature>
<keyword evidence="4" id="KW-0040">ANK repeat</keyword>
<reference evidence="7" key="1">
    <citation type="submission" date="2023-03" db="EMBL/GenBank/DDBJ databases">
        <title>Emydomyces testavorans Genome Sequence.</title>
        <authorList>
            <person name="Hoyer L."/>
        </authorList>
    </citation>
    <scope>NUCLEOTIDE SEQUENCE</scope>
    <source>
        <strain evidence="7">16-2883</strain>
    </source>
</reference>
<feature type="compositionally biased region" description="Basic and acidic residues" evidence="6">
    <location>
        <begin position="1"/>
        <end position="26"/>
    </location>
</feature>
<evidence type="ECO:0000256" key="3">
    <source>
        <dbReference type="ARBA" id="ARBA00022737"/>
    </source>
</evidence>
<keyword evidence="5" id="KW-0539">Nucleus</keyword>
<keyword evidence="8" id="KW-1185">Reference proteome</keyword>
<feature type="compositionally biased region" description="Basic residues" evidence="6">
    <location>
        <begin position="40"/>
        <end position="56"/>
    </location>
</feature>
<dbReference type="Proteomes" id="UP001219355">
    <property type="component" value="Chromosome 2"/>
</dbReference>
<evidence type="ECO:0000313" key="8">
    <source>
        <dbReference type="Proteomes" id="UP001219355"/>
    </source>
</evidence>
<evidence type="ECO:0000256" key="2">
    <source>
        <dbReference type="ARBA" id="ARBA00022553"/>
    </source>
</evidence>
<dbReference type="AlphaFoldDB" id="A0AAF0IJR8"/>
<evidence type="ECO:0000256" key="1">
    <source>
        <dbReference type="ARBA" id="ARBA00004123"/>
    </source>
</evidence>
<sequence>MQSPGDEKLDQHDPALKPPHDDDRKQSTTKPNNDEYAASRRSKFRLKTKPSSKRRSSNNEDNSKHRTRDDSRHHHQPHHRRKRHKSSHSEERHMTPPLSPNTAFRESLFDALADDEGAAYWEGIYGQPIHTYPRPDELDGRGKLERMTDDEYAAYVRARMWEKTHQAILEERERRRRQRQAEKEAKHEHEQRKAEGDREAFERMVDESLRRGRERKEKKTRDSMWVDIWRRYLGSWKDLDARAAREAAVSGNGESGAAGSSGLRLRNLIVWPVESGRRRDVTPQAVEEFIRNMPFQVRMGSRAAASGQEGSSTNPYYPDILTALKIERVRWHPDKIKHRYGILGMEDQLNKSATEVFQILDRMWVEERAKS</sequence>
<evidence type="ECO:0000256" key="4">
    <source>
        <dbReference type="ARBA" id="ARBA00023043"/>
    </source>
</evidence>
<proteinExistence type="predicted"/>
<protein>
    <submittedName>
        <fullName evidence="7">Uncharacterized protein</fullName>
    </submittedName>
</protein>
<evidence type="ECO:0000313" key="7">
    <source>
        <dbReference type="EMBL" id="WEW57089.1"/>
    </source>
</evidence>
<name>A0AAF0IJR8_9EURO</name>
<evidence type="ECO:0000256" key="6">
    <source>
        <dbReference type="SAM" id="MobiDB-lite"/>
    </source>
</evidence>
<gene>
    <name evidence="7" type="ORF">PRK78_002549</name>
</gene>
<keyword evidence="2" id="KW-0597">Phosphoprotein</keyword>
<accession>A0AAF0IJR8</accession>
<feature type="region of interest" description="Disordered" evidence="6">
    <location>
        <begin position="1"/>
        <end position="110"/>
    </location>
</feature>
<dbReference type="PANTHER" id="PTHR15263">
    <property type="entry name" value="I-KAPPA-B-LIKE PROTEIN IKBL"/>
    <property type="match status" value="1"/>
</dbReference>
<organism evidence="7 8">
    <name type="scientific">Emydomyces testavorans</name>
    <dbReference type="NCBI Taxonomy" id="2070801"/>
    <lineage>
        <taxon>Eukaryota</taxon>
        <taxon>Fungi</taxon>
        <taxon>Dikarya</taxon>
        <taxon>Ascomycota</taxon>
        <taxon>Pezizomycotina</taxon>
        <taxon>Eurotiomycetes</taxon>
        <taxon>Eurotiomycetidae</taxon>
        <taxon>Onygenales</taxon>
        <taxon>Nannizziopsiaceae</taxon>
        <taxon>Emydomyces</taxon>
    </lineage>
</organism>